<name>A0A645C6E4_9ZZZZ</name>
<evidence type="ECO:0000256" key="1">
    <source>
        <dbReference type="SAM" id="Phobius"/>
    </source>
</evidence>
<gene>
    <name evidence="2" type="ORF">SDC9_120336</name>
</gene>
<feature type="transmembrane region" description="Helical" evidence="1">
    <location>
        <begin position="21"/>
        <end position="40"/>
    </location>
</feature>
<dbReference type="AlphaFoldDB" id="A0A645C6E4"/>
<keyword evidence="1" id="KW-0812">Transmembrane</keyword>
<dbReference type="EMBL" id="VSSQ01025308">
    <property type="protein sequence ID" value="MPM73356.1"/>
    <property type="molecule type" value="Genomic_DNA"/>
</dbReference>
<proteinExistence type="predicted"/>
<evidence type="ECO:0000313" key="2">
    <source>
        <dbReference type="EMBL" id="MPM73356.1"/>
    </source>
</evidence>
<keyword evidence="1" id="KW-1133">Transmembrane helix</keyword>
<comment type="caution">
    <text evidence="2">The sequence shown here is derived from an EMBL/GenBank/DDBJ whole genome shotgun (WGS) entry which is preliminary data.</text>
</comment>
<feature type="transmembrane region" description="Helical" evidence="1">
    <location>
        <begin position="46"/>
        <end position="63"/>
    </location>
</feature>
<sequence>MLGVLLYIFRQRKDLTQNERFVLVYVFVWMAFISLSNDNIGTATRLRATGWIPLVMVFISLLNRRMVKHTVSSRDTVRKRIPLN</sequence>
<reference evidence="2" key="1">
    <citation type="submission" date="2019-08" db="EMBL/GenBank/DDBJ databases">
        <authorList>
            <person name="Kucharzyk K."/>
            <person name="Murdoch R.W."/>
            <person name="Higgins S."/>
            <person name="Loffler F."/>
        </authorList>
    </citation>
    <scope>NUCLEOTIDE SEQUENCE</scope>
</reference>
<protein>
    <submittedName>
        <fullName evidence="2">Uncharacterized protein</fullName>
    </submittedName>
</protein>
<organism evidence="2">
    <name type="scientific">bioreactor metagenome</name>
    <dbReference type="NCBI Taxonomy" id="1076179"/>
    <lineage>
        <taxon>unclassified sequences</taxon>
        <taxon>metagenomes</taxon>
        <taxon>ecological metagenomes</taxon>
    </lineage>
</organism>
<accession>A0A645C6E4</accession>
<keyword evidence="1" id="KW-0472">Membrane</keyword>